<accession>A0AAV5E317</accession>
<feature type="region of interest" description="Disordered" evidence="1">
    <location>
        <begin position="82"/>
        <end position="118"/>
    </location>
</feature>
<feature type="compositionally biased region" description="Basic and acidic residues" evidence="1">
    <location>
        <begin position="94"/>
        <end position="109"/>
    </location>
</feature>
<organism evidence="2 3">
    <name type="scientific">Eleusine coracana subsp. coracana</name>
    <dbReference type="NCBI Taxonomy" id="191504"/>
    <lineage>
        <taxon>Eukaryota</taxon>
        <taxon>Viridiplantae</taxon>
        <taxon>Streptophyta</taxon>
        <taxon>Embryophyta</taxon>
        <taxon>Tracheophyta</taxon>
        <taxon>Spermatophyta</taxon>
        <taxon>Magnoliopsida</taxon>
        <taxon>Liliopsida</taxon>
        <taxon>Poales</taxon>
        <taxon>Poaceae</taxon>
        <taxon>PACMAD clade</taxon>
        <taxon>Chloridoideae</taxon>
        <taxon>Cynodonteae</taxon>
        <taxon>Eleusininae</taxon>
        <taxon>Eleusine</taxon>
    </lineage>
</organism>
<protein>
    <submittedName>
        <fullName evidence="2">Uncharacterized protein</fullName>
    </submittedName>
</protein>
<name>A0AAV5E317_ELECO</name>
<keyword evidence="3" id="KW-1185">Reference proteome</keyword>
<feature type="region of interest" description="Disordered" evidence="1">
    <location>
        <begin position="1"/>
        <end position="52"/>
    </location>
</feature>
<reference evidence="2" key="2">
    <citation type="submission" date="2021-12" db="EMBL/GenBank/DDBJ databases">
        <title>Resequencing data analysis of finger millet.</title>
        <authorList>
            <person name="Hatakeyama M."/>
            <person name="Aluri S."/>
            <person name="Balachadran M.T."/>
            <person name="Sivarajan S.R."/>
            <person name="Poveda L."/>
            <person name="Shimizu-Inatsugi R."/>
            <person name="Schlapbach R."/>
            <person name="Sreeman S.M."/>
            <person name="Shimizu K.K."/>
        </authorList>
    </citation>
    <scope>NUCLEOTIDE SEQUENCE</scope>
</reference>
<evidence type="ECO:0000313" key="3">
    <source>
        <dbReference type="Proteomes" id="UP001054889"/>
    </source>
</evidence>
<feature type="compositionally biased region" description="Low complexity" evidence="1">
    <location>
        <begin position="27"/>
        <end position="39"/>
    </location>
</feature>
<dbReference type="EMBL" id="BQKI01000073">
    <property type="protein sequence ID" value="GJN17163.1"/>
    <property type="molecule type" value="Genomic_DNA"/>
</dbReference>
<comment type="caution">
    <text evidence="2">The sequence shown here is derived from an EMBL/GenBank/DDBJ whole genome shotgun (WGS) entry which is preliminary data.</text>
</comment>
<proteinExistence type="predicted"/>
<dbReference type="Proteomes" id="UP001054889">
    <property type="component" value="Unassembled WGS sequence"/>
</dbReference>
<sequence>MEPKRSSSQQQPHAMEPKGKKSSPRGAAAAEPESPLSSLFNPPAQQGANGKDQDLYRILYKGQSGSAQAGMAVHYGGRDYYGSPGTMQATESSNEYKGDKKDPATDSHGDWWQGSFYY</sequence>
<dbReference type="AlphaFoldDB" id="A0AAV5E317"/>
<gene>
    <name evidence="2" type="primary">gb04211</name>
    <name evidence="2" type="ORF">PR202_gb04211</name>
</gene>
<evidence type="ECO:0000313" key="2">
    <source>
        <dbReference type="EMBL" id="GJN17163.1"/>
    </source>
</evidence>
<reference evidence="2" key="1">
    <citation type="journal article" date="2018" name="DNA Res.">
        <title>Multiple hybrid de novo genome assembly of finger millet, an orphan allotetraploid crop.</title>
        <authorList>
            <person name="Hatakeyama M."/>
            <person name="Aluri S."/>
            <person name="Balachadran M.T."/>
            <person name="Sivarajan S.R."/>
            <person name="Patrignani A."/>
            <person name="Gruter S."/>
            <person name="Poveda L."/>
            <person name="Shimizu-Inatsugi R."/>
            <person name="Baeten J."/>
            <person name="Francoijs K.J."/>
            <person name="Nataraja K.N."/>
            <person name="Reddy Y.A.N."/>
            <person name="Phadnis S."/>
            <person name="Ravikumar R.L."/>
            <person name="Schlapbach R."/>
            <person name="Sreeman S.M."/>
            <person name="Shimizu K.K."/>
        </authorList>
    </citation>
    <scope>NUCLEOTIDE SEQUENCE</scope>
</reference>
<feature type="compositionally biased region" description="Polar residues" evidence="1">
    <location>
        <begin position="1"/>
        <end position="12"/>
    </location>
</feature>
<evidence type="ECO:0000256" key="1">
    <source>
        <dbReference type="SAM" id="MobiDB-lite"/>
    </source>
</evidence>